<proteinExistence type="predicted"/>
<dbReference type="AlphaFoldDB" id="A0A0G4M1X9"/>
<sequence length="67" mass="7423">MSARKTLTLTTLSMEEPASVRTARRFAMIWRVLSVMEPVTRAPSGVAGIWPLRKMAKGVLMAWDCGT</sequence>
<dbReference type="EMBL" id="CVQH01020685">
    <property type="protein sequence ID" value="CRK28283.1"/>
    <property type="molecule type" value="Genomic_DNA"/>
</dbReference>
<reference evidence="1 2" key="1">
    <citation type="submission" date="2015-05" db="EMBL/GenBank/DDBJ databases">
        <authorList>
            <person name="Wang D.B."/>
            <person name="Wang M."/>
        </authorList>
    </citation>
    <scope>NUCLEOTIDE SEQUENCE [LARGE SCALE GENOMIC DNA]</scope>
    <source>
        <strain evidence="1">VL1</strain>
    </source>
</reference>
<accession>A0A0G4M1X9</accession>
<name>A0A0G4M1X9_VERLO</name>
<dbReference type="Proteomes" id="UP000044602">
    <property type="component" value="Unassembled WGS sequence"/>
</dbReference>
<keyword evidence="2" id="KW-1185">Reference proteome</keyword>
<evidence type="ECO:0000313" key="2">
    <source>
        <dbReference type="Proteomes" id="UP000044602"/>
    </source>
</evidence>
<gene>
    <name evidence="1" type="ORF">BN1708_015172</name>
</gene>
<evidence type="ECO:0000313" key="1">
    <source>
        <dbReference type="EMBL" id="CRK28283.1"/>
    </source>
</evidence>
<organism evidence="1 2">
    <name type="scientific">Verticillium longisporum</name>
    <name type="common">Verticillium dahliae var. longisporum</name>
    <dbReference type="NCBI Taxonomy" id="100787"/>
    <lineage>
        <taxon>Eukaryota</taxon>
        <taxon>Fungi</taxon>
        <taxon>Dikarya</taxon>
        <taxon>Ascomycota</taxon>
        <taxon>Pezizomycotina</taxon>
        <taxon>Sordariomycetes</taxon>
        <taxon>Hypocreomycetidae</taxon>
        <taxon>Glomerellales</taxon>
        <taxon>Plectosphaerellaceae</taxon>
        <taxon>Verticillium</taxon>
    </lineage>
</organism>
<protein>
    <submittedName>
        <fullName evidence="1">Uncharacterized protein</fullName>
    </submittedName>
</protein>